<gene>
    <name evidence="3" type="ORF">CKO45_26980</name>
</gene>
<feature type="region of interest" description="Disordered" evidence="1">
    <location>
        <begin position="441"/>
        <end position="466"/>
    </location>
</feature>
<dbReference type="SUPFAM" id="SSF53756">
    <property type="entry name" value="UDP-Glycosyltransferase/glycogen phosphorylase"/>
    <property type="match status" value="1"/>
</dbReference>
<dbReference type="Pfam" id="PF00534">
    <property type="entry name" value="Glycos_transf_1"/>
    <property type="match status" value="1"/>
</dbReference>
<evidence type="ECO:0000256" key="1">
    <source>
        <dbReference type="SAM" id="MobiDB-lite"/>
    </source>
</evidence>
<dbReference type="PANTHER" id="PTHR46401:SF9">
    <property type="entry name" value="MANNOSYLTRANSFERASE A"/>
    <property type="match status" value="1"/>
</dbReference>
<accession>A0ABS1D4P9</accession>
<protein>
    <recommendedName>
        <fullName evidence="2">Glycosyl transferase family 1 domain-containing protein</fullName>
    </recommendedName>
</protein>
<organism evidence="3 4">
    <name type="scientific">Paracraurococcus ruber</name>
    <dbReference type="NCBI Taxonomy" id="77675"/>
    <lineage>
        <taxon>Bacteria</taxon>
        <taxon>Pseudomonadati</taxon>
        <taxon>Pseudomonadota</taxon>
        <taxon>Alphaproteobacteria</taxon>
        <taxon>Acetobacterales</taxon>
        <taxon>Roseomonadaceae</taxon>
        <taxon>Paracraurococcus</taxon>
    </lineage>
</organism>
<dbReference type="Gene3D" id="3.40.50.2000">
    <property type="entry name" value="Glycogen Phosphorylase B"/>
    <property type="match status" value="1"/>
</dbReference>
<dbReference type="InterPro" id="IPR001296">
    <property type="entry name" value="Glyco_trans_1"/>
</dbReference>
<name>A0ABS1D4P9_9PROT</name>
<comment type="caution">
    <text evidence="3">The sequence shown here is derived from an EMBL/GenBank/DDBJ whole genome shotgun (WGS) entry which is preliminary data.</text>
</comment>
<evidence type="ECO:0000259" key="2">
    <source>
        <dbReference type="Pfam" id="PF00534"/>
    </source>
</evidence>
<sequence>MLLSRFEGSCATEPVVSAGRPLGRADRSSPGGAAFEGHVHVILDVSRLLSCVHRLAPTGIDRVEMAYARRWLDRPASDATFVAQSVWGWFAALPRDRVAALLDALEAVWEHGAAGVPPRAAQRIALALQAGLAHGRGKRELQRRVRAAPHAVFLLVSHRALEQRGPIRALRRAGARFVPLIHDVIPLTHPEYTRAPQVNRHAARLATTAMLADGIIVNSRATQSALLEHLVPQDRPLPPIAVAPLGTRAMRRPASPLPTEPYFLCLGTVEARKNHHLLLHLWRDLAMEGREGPKLLICGRRGWENASALSLLDRSPWLRGLVHELGTPSDTEVAALLAGARALLFPSFAEGYGLPLAEALSLGVPAICSDLPAFREIGGTVPDYLDPMDGPGWKRAVLDYARDGSPARAAQLARLQQWRSPQWQAHFDAVDHLLAQVTGAPARRPAPAHQHGPLLATPVPAAAPTA</sequence>
<evidence type="ECO:0000313" key="4">
    <source>
        <dbReference type="Proteomes" id="UP000697995"/>
    </source>
</evidence>
<evidence type="ECO:0000313" key="3">
    <source>
        <dbReference type="EMBL" id="MBK1661841.1"/>
    </source>
</evidence>
<dbReference type="Proteomes" id="UP000697995">
    <property type="component" value="Unassembled WGS sequence"/>
</dbReference>
<feature type="domain" description="Glycosyl transferase family 1" evidence="2">
    <location>
        <begin position="258"/>
        <end position="377"/>
    </location>
</feature>
<proteinExistence type="predicted"/>
<dbReference type="PANTHER" id="PTHR46401">
    <property type="entry name" value="GLYCOSYLTRANSFERASE WBBK-RELATED"/>
    <property type="match status" value="1"/>
</dbReference>
<keyword evidence="4" id="KW-1185">Reference proteome</keyword>
<dbReference type="CDD" id="cd03809">
    <property type="entry name" value="GT4_MtfB-like"/>
    <property type="match status" value="1"/>
</dbReference>
<dbReference type="EMBL" id="NRSG01000385">
    <property type="protein sequence ID" value="MBK1661841.1"/>
    <property type="molecule type" value="Genomic_DNA"/>
</dbReference>
<reference evidence="3 4" key="1">
    <citation type="journal article" date="2020" name="Microorganisms">
        <title>Osmotic Adaptation and Compatible Solute Biosynthesis of Phototrophic Bacteria as Revealed from Genome Analyses.</title>
        <authorList>
            <person name="Imhoff J.F."/>
            <person name="Rahn T."/>
            <person name="Kunzel S."/>
            <person name="Keller A."/>
            <person name="Neulinger S.C."/>
        </authorList>
    </citation>
    <scope>NUCLEOTIDE SEQUENCE [LARGE SCALE GENOMIC DNA]</scope>
    <source>
        <strain evidence="3 4">DSM 15382</strain>
    </source>
</reference>